<dbReference type="PANTHER" id="PTHR12219:SF8">
    <property type="entry name" value="NADH DEHYDROGENASE [UBIQUINONE] IRON-SULFUR PROTEIN 4, MITOCHONDRIAL"/>
    <property type="match status" value="1"/>
</dbReference>
<dbReference type="GO" id="GO:0016020">
    <property type="term" value="C:membrane"/>
    <property type="evidence" value="ECO:0007669"/>
    <property type="project" value="UniProtKB-SubCell"/>
</dbReference>
<dbReference type="Pfam" id="PF04800">
    <property type="entry name" value="NDUS4"/>
    <property type="match status" value="1"/>
</dbReference>
<dbReference type="Gene3D" id="3.30.160.190">
    <property type="entry name" value="atu1810 like domain"/>
    <property type="match status" value="1"/>
</dbReference>
<evidence type="ECO:0000313" key="8">
    <source>
        <dbReference type="EMBL" id="SDE98866.1"/>
    </source>
</evidence>
<dbReference type="AlphaFoldDB" id="A0A1G7HEV1"/>
<dbReference type="InterPro" id="IPR006885">
    <property type="entry name" value="NADH_UbQ_FeS_4_mit-like"/>
</dbReference>
<evidence type="ECO:0000313" key="9">
    <source>
        <dbReference type="Proteomes" id="UP000199412"/>
    </source>
</evidence>
<evidence type="ECO:0000256" key="3">
    <source>
        <dbReference type="ARBA" id="ARBA00022660"/>
    </source>
</evidence>
<evidence type="ECO:0000256" key="7">
    <source>
        <dbReference type="SAM" id="MobiDB-lite"/>
    </source>
</evidence>
<evidence type="ECO:0000256" key="2">
    <source>
        <dbReference type="ARBA" id="ARBA00022448"/>
    </source>
</evidence>
<organism evidence="8 9">
    <name type="scientific">Rhodospira trueperi</name>
    <dbReference type="NCBI Taxonomy" id="69960"/>
    <lineage>
        <taxon>Bacteria</taxon>
        <taxon>Pseudomonadati</taxon>
        <taxon>Pseudomonadota</taxon>
        <taxon>Alphaproteobacteria</taxon>
        <taxon>Rhodospirillales</taxon>
        <taxon>Rhodospirillaceae</taxon>
        <taxon>Rhodospira</taxon>
    </lineage>
</organism>
<dbReference type="RefSeq" id="WP_092787973.1">
    <property type="nucleotide sequence ID" value="NZ_FNAP01000020.1"/>
</dbReference>
<proteinExistence type="predicted"/>
<keyword evidence="4" id="KW-0809">Transit peptide</keyword>
<keyword evidence="3" id="KW-0679">Respiratory chain</keyword>
<evidence type="ECO:0000256" key="4">
    <source>
        <dbReference type="ARBA" id="ARBA00022946"/>
    </source>
</evidence>
<dbReference type="STRING" id="69960.SAMN05421720_12023"/>
<evidence type="ECO:0000256" key="5">
    <source>
        <dbReference type="ARBA" id="ARBA00022982"/>
    </source>
</evidence>
<dbReference type="Proteomes" id="UP000199412">
    <property type="component" value="Unassembled WGS sequence"/>
</dbReference>
<dbReference type="GO" id="GO:0022900">
    <property type="term" value="P:electron transport chain"/>
    <property type="evidence" value="ECO:0007669"/>
    <property type="project" value="InterPro"/>
</dbReference>
<name>A0A1G7HEV1_9PROT</name>
<keyword evidence="5" id="KW-0249">Electron transport</keyword>
<evidence type="ECO:0000256" key="1">
    <source>
        <dbReference type="ARBA" id="ARBA00004370"/>
    </source>
</evidence>
<gene>
    <name evidence="8" type="ORF">SAMN05421720_12023</name>
</gene>
<dbReference type="OrthoDB" id="9799572at2"/>
<keyword evidence="2" id="KW-0813">Transport</keyword>
<keyword evidence="6" id="KW-0472">Membrane</keyword>
<evidence type="ECO:0000256" key="6">
    <source>
        <dbReference type="ARBA" id="ARBA00023136"/>
    </source>
</evidence>
<keyword evidence="9" id="KW-1185">Reference proteome</keyword>
<accession>A0A1G7HEV1</accession>
<reference evidence="8 9" key="1">
    <citation type="submission" date="2016-10" db="EMBL/GenBank/DDBJ databases">
        <authorList>
            <person name="de Groot N.N."/>
        </authorList>
    </citation>
    <scope>NUCLEOTIDE SEQUENCE [LARGE SCALE GENOMIC DNA]</scope>
    <source>
        <strain evidence="8 9">ATCC 700224</strain>
    </source>
</reference>
<dbReference type="EMBL" id="FNAP01000020">
    <property type="protein sequence ID" value="SDE98866.1"/>
    <property type="molecule type" value="Genomic_DNA"/>
</dbReference>
<comment type="subcellular location">
    <subcellularLocation>
        <location evidence="1">Membrane</location>
    </subcellularLocation>
</comment>
<protein>
    <submittedName>
        <fullName evidence="8">ETC complex I subunit conserved region</fullName>
    </submittedName>
</protein>
<dbReference type="PANTHER" id="PTHR12219">
    <property type="entry name" value="NADH-UBIQUINONE OXIDOREDUCTASE"/>
    <property type="match status" value="1"/>
</dbReference>
<sequence length="99" mass="11265">MTRTVRIYQPAKSAMQSGRGNSRRWVLEFEPDRPQRNDALMGWVGQGTTTGQVRLTFPSKQEAVAHARRNGWAVRVQEATARTHQLKSYADNFAFDKVS</sequence>
<dbReference type="InterPro" id="IPR038532">
    <property type="entry name" value="NDUFS4-like_sf"/>
</dbReference>
<feature type="region of interest" description="Disordered" evidence="7">
    <location>
        <begin position="1"/>
        <end position="22"/>
    </location>
</feature>